<feature type="domain" description="Peptidase M16 C-terminal" evidence="3">
    <location>
        <begin position="196"/>
        <end position="371"/>
    </location>
</feature>
<dbReference type="Gene3D" id="3.30.830.10">
    <property type="entry name" value="Metalloenzyme, LuxS/M16 peptidase-like"/>
    <property type="match status" value="2"/>
</dbReference>
<feature type="domain" description="Peptidase M16 N-terminal" evidence="2">
    <location>
        <begin position="46"/>
        <end position="189"/>
    </location>
</feature>
<dbReference type="InterPro" id="IPR011249">
    <property type="entry name" value="Metalloenz_LuxS/M16"/>
</dbReference>
<keyword evidence="5" id="KW-1185">Reference proteome</keyword>
<dbReference type="GO" id="GO:0046872">
    <property type="term" value="F:metal ion binding"/>
    <property type="evidence" value="ECO:0007669"/>
    <property type="project" value="InterPro"/>
</dbReference>
<dbReference type="Proteomes" id="UP000199648">
    <property type="component" value="Unassembled WGS sequence"/>
</dbReference>
<sequence length="442" mass="48338">MPRTINPGALPLLLAVLLFGWSGVSQAVPEIQNWRTDNGAGVYFVHAPELPMVDVRVVFAAGASRDGEQLGVGVLTNALMSEGAAGMDADTIAQRFDSVGARFSNSALRDMSIFSLRSLMEPERLEQAVDTFADVLGEPEFPVDALNRERARMLIALKRQEQSPGEIAKKRFYTDLYGEHPYANPVLGTEASLEQLDQEAIRAHYQRYYVANNATVAIVGDIERDVAERLANRITDRLAAGEPTQPLPAPEPLKADARASLQHPSSQTHVWMGQLGVVRGAEDWFPLYVGNHILGGSGLVSRVAQEVREKRGLAYSASSRFSPMEARGPFILSLQTANENAEQALDVLSQTLAEFVAEGPSDDEVDRAIKNITGGFPMDIDSNSEIASYISMIGFYDMPLDYLDRFIERVSAVTPESIREAFQRRVDPDSLLVVTVGRSDGG</sequence>
<evidence type="ECO:0000313" key="4">
    <source>
        <dbReference type="EMBL" id="SCZ53285.1"/>
    </source>
</evidence>
<organism evidence="4 5">
    <name type="scientific">Thiohalomonas denitrificans</name>
    <dbReference type="NCBI Taxonomy" id="415747"/>
    <lineage>
        <taxon>Bacteria</taxon>
        <taxon>Pseudomonadati</taxon>
        <taxon>Pseudomonadota</taxon>
        <taxon>Gammaproteobacteria</taxon>
        <taxon>Thiohalomonadales</taxon>
        <taxon>Thiohalomonadaceae</taxon>
        <taxon>Thiohalomonas</taxon>
    </lineage>
</organism>
<dbReference type="Pfam" id="PF00675">
    <property type="entry name" value="Peptidase_M16"/>
    <property type="match status" value="1"/>
</dbReference>
<dbReference type="STRING" id="415747.SAMN03097708_00903"/>
<evidence type="ECO:0000259" key="2">
    <source>
        <dbReference type="Pfam" id="PF00675"/>
    </source>
</evidence>
<dbReference type="EMBL" id="FMWD01000002">
    <property type="protein sequence ID" value="SCZ53285.1"/>
    <property type="molecule type" value="Genomic_DNA"/>
</dbReference>
<dbReference type="GO" id="GO:0006508">
    <property type="term" value="P:proteolysis"/>
    <property type="evidence" value="ECO:0007669"/>
    <property type="project" value="UniProtKB-KW"/>
</dbReference>
<evidence type="ECO:0000313" key="5">
    <source>
        <dbReference type="Proteomes" id="UP000199648"/>
    </source>
</evidence>
<feature type="coiled-coil region" evidence="1">
    <location>
        <begin position="331"/>
        <end position="358"/>
    </location>
</feature>
<name>A0A1G5PUH7_9GAMM</name>
<keyword evidence="4" id="KW-0378">Hydrolase</keyword>
<protein>
    <submittedName>
        <fullName evidence="4">Zinc protease</fullName>
    </submittedName>
</protein>
<keyword evidence="4" id="KW-0645">Protease</keyword>
<dbReference type="SUPFAM" id="SSF63411">
    <property type="entry name" value="LuxS/MPP-like metallohydrolase"/>
    <property type="match status" value="2"/>
</dbReference>
<dbReference type="InterPro" id="IPR050361">
    <property type="entry name" value="MPP/UQCRC_Complex"/>
</dbReference>
<reference evidence="4 5" key="1">
    <citation type="submission" date="2016-10" db="EMBL/GenBank/DDBJ databases">
        <authorList>
            <person name="de Groot N.N."/>
        </authorList>
    </citation>
    <scope>NUCLEOTIDE SEQUENCE [LARGE SCALE GENOMIC DNA]</scope>
    <source>
        <strain evidence="4 5">HLD2</strain>
    </source>
</reference>
<dbReference type="AlphaFoldDB" id="A0A1G5PUH7"/>
<dbReference type="OrthoDB" id="9811314at2"/>
<evidence type="ECO:0000259" key="3">
    <source>
        <dbReference type="Pfam" id="PF05193"/>
    </source>
</evidence>
<dbReference type="PANTHER" id="PTHR11851">
    <property type="entry name" value="METALLOPROTEASE"/>
    <property type="match status" value="1"/>
</dbReference>
<dbReference type="Pfam" id="PF05193">
    <property type="entry name" value="Peptidase_M16_C"/>
    <property type="match status" value="1"/>
</dbReference>
<dbReference type="GO" id="GO:0008233">
    <property type="term" value="F:peptidase activity"/>
    <property type="evidence" value="ECO:0007669"/>
    <property type="project" value="UniProtKB-KW"/>
</dbReference>
<dbReference type="RefSeq" id="WP_092993033.1">
    <property type="nucleotide sequence ID" value="NZ_FMWD01000002.1"/>
</dbReference>
<dbReference type="PANTHER" id="PTHR11851:SF224">
    <property type="entry name" value="PROCESSING PROTEASE"/>
    <property type="match status" value="1"/>
</dbReference>
<proteinExistence type="predicted"/>
<dbReference type="InterPro" id="IPR007863">
    <property type="entry name" value="Peptidase_M16_C"/>
</dbReference>
<evidence type="ECO:0000256" key="1">
    <source>
        <dbReference type="SAM" id="Coils"/>
    </source>
</evidence>
<keyword evidence="1" id="KW-0175">Coiled coil</keyword>
<gene>
    <name evidence="4" type="ORF">SAMN03097708_00903</name>
</gene>
<dbReference type="InterPro" id="IPR011765">
    <property type="entry name" value="Pept_M16_N"/>
</dbReference>
<accession>A0A1G5PUH7</accession>